<dbReference type="Pfam" id="PF20210">
    <property type="entry name" value="Laa1_Sip1_HTR5"/>
    <property type="match status" value="1"/>
</dbReference>
<dbReference type="GO" id="GO:0008104">
    <property type="term" value="P:intracellular protein localization"/>
    <property type="evidence" value="ECO:0007669"/>
    <property type="project" value="TreeGrafter"/>
</dbReference>
<gene>
    <name evidence="1" type="ORF">PXEA_LOCUS13268</name>
</gene>
<dbReference type="PANTHER" id="PTHR21663">
    <property type="entry name" value="HYPOTHETICAL HEAT DOMAIN-CONTAINING"/>
    <property type="match status" value="1"/>
</dbReference>
<dbReference type="OrthoDB" id="192608at2759"/>
<dbReference type="GO" id="GO:0005829">
    <property type="term" value="C:cytosol"/>
    <property type="evidence" value="ECO:0007669"/>
    <property type="project" value="GOC"/>
</dbReference>
<dbReference type="GO" id="GO:0006897">
    <property type="term" value="P:endocytosis"/>
    <property type="evidence" value="ECO:0007669"/>
    <property type="project" value="TreeGrafter"/>
</dbReference>
<dbReference type="Proteomes" id="UP000784294">
    <property type="component" value="Unassembled WGS sequence"/>
</dbReference>
<organism evidence="1 2">
    <name type="scientific">Protopolystoma xenopodis</name>
    <dbReference type="NCBI Taxonomy" id="117903"/>
    <lineage>
        <taxon>Eukaryota</taxon>
        <taxon>Metazoa</taxon>
        <taxon>Spiralia</taxon>
        <taxon>Lophotrochozoa</taxon>
        <taxon>Platyhelminthes</taxon>
        <taxon>Monogenea</taxon>
        <taxon>Polyopisthocotylea</taxon>
        <taxon>Polystomatidea</taxon>
        <taxon>Polystomatidae</taxon>
        <taxon>Protopolystoma</taxon>
    </lineage>
</organism>
<comment type="caution">
    <text evidence="1">The sequence shown here is derived from an EMBL/GenBank/DDBJ whole genome shotgun (WGS) entry which is preliminary data.</text>
</comment>
<dbReference type="InterPro" id="IPR046837">
    <property type="entry name" value="Laa1/Sip1/HEATR5-like_HEAT"/>
</dbReference>
<sequence>MRRLITACTLEASLCLSNLLQSSHLPAKCLADLARFPPAEYAHFDLTLARRWQALSVKSAATETGCLVLHLPDLVGMAFMAATSDNDRLRVAGLLAFQDIIQRFARVADPDCPAPGCHFVA</sequence>
<reference evidence="1" key="1">
    <citation type="submission" date="2018-11" db="EMBL/GenBank/DDBJ databases">
        <authorList>
            <consortium name="Pathogen Informatics"/>
        </authorList>
    </citation>
    <scope>NUCLEOTIDE SEQUENCE</scope>
</reference>
<name>A0A3S5AGM9_9PLAT</name>
<dbReference type="GO" id="GO:0016020">
    <property type="term" value="C:membrane"/>
    <property type="evidence" value="ECO:0007669"/>
    <property type="project" value="TreeGrafter"/>
</dbReference>
<dbReference type="AlphaFoldDB" id="A0A3S5AGM9"/>
<accession>A0A3S5AGM9</accession>
<dbReference type="GO" id="GO:0005794">
    <property type="term" value="C:Golgi apparatus"/>
    <property type="evidence" value="ECO:0007669"/>
    <property type="project" value="TreeGrafter"/>
</dbReference>
<dbReference type="GO" id="GO:0030139">
    <property type="term" value="C:endocytic vesicle"/>
    <property type="evidence" value="ECO:0007669"/>
    <property type="project" value="TreeGrafter"/>
</dbReference>
<dbReference type="InterPro" id="IPR040108">
    <property type="entry name" value="Laa1/Sip1/HEATR5"/>
</dbReference>
<keyword evidence="2" id="KW-1185">Reference proteome</keyword>
<protein>
    <submittedName>
        <fullName evidence="1">Uncharacterized protein</fullName>
    </submittedName>
</protein>
<proteinExistence type="predicted"/>
<evidence type="ECO:0000313" key="2">
    <source>
        <dbReference type="Proteomes" id="UP000784294"/>
    </source>
</evidence>
<dbReference type="PANTHER" id="PTHR21663:SF0">
    <property type="entry name" value="HEAT REPEAT-CONTAINING PROTEIN 5B"/>
    <property type="match status" value="1"/>
</dbReference>
<dbReference type="GO" id="GO:0042147">
    <property type="term" value="P:retrograde transport, endosome to Golgi"/>
    <property type="evidence" value="ECO:0007669"/>
    <property type="project" value="TreeGrafter"/>
</dbReference>
<dbReference type="EMBL" id="CAAALY010043469">
    <property type="protein sequence ID" value="VEL19828.1"/>
    <property type="molecule type" value="Genomic_DNA"/>
</dbReference>
<evidence type="ECO:0000313" key="1">
    <source>
        <dbReference type="EMBL" id="VEL19828.1"/>
    </source>
</evidence>